<organism evidence="3 4">
    <name type="scientific">Coniophora puteana (strain RWD-64-598)</name>
    <name type="common">Brown rot fungus</name>
    <dbReference type="NCBI Taxonomy" id="741705"/>
    <lineage>
        <taxon>Eukaryota</taxon>
        <taxon>Fungi</taxon>
        <taxon>Dikarya</taxon>
        <taxon>Basidiomycota</taxon>
        <taxon>Agaricomycotina</taxon>
        <taxon>Agaricomycetes</taxon>
        <taxon>Agaricomycetidae</taxon>
        <taxon>Boletales</taxon>
        <taxon>Coniophorineae</taxon>
        <taxon>Coniophoraceae</taxon>
        <taxon>Coniophora</taxon>
    </lineage>
</organism>
<keyword evidence="4" id="KW-1185">Reference proteome</keyword>
<dbReference type="InterPro" id="IPR045340">
    <property type="entry name" value="DUF6533"/>
</dbReference>
<keyword evidence="1" id="KW-0472">Membrane</keyword>
<evidence type="ECO:0000313" key="3">
    <source>
        <dbReference type="EMBL" id="EIW82647.1"/>
    </source>
</evidence>
<dbReference type="Pfam" id="PF20151">
    <property type="entry name" value="DUF6533"/>
    <property type="match status" value="1"/>
</dbReference>
<keyword evidence="1" id="KW-1133">Transmembrane helix</keyword>
<reference evidence="4" key="1">
    <citation type="journal article" date="2012" name="Science">
        <title>The Paleozoic origin of enzymatic lignin decomposition reconstructed from 31 fungal genomes.</title>
        <authorList>
            <person name="Floudas D."/>
            <person name="Binder M."/>
            <person name="Riley R."/>
            <person name="Barry K."/>
            <person name="Blanchette R.A."/>
            <person name="Henrissat B."/>
            <person name="Martinez A.T."/>
            <person name="Otillar R."/>
            <person name="Spatafora J.W."/>
            <person name="Yadav J.S."/>
            <person name="Aerts A."/>
            <person name="Benoit I."/>
            <person name="Boyd A."/>
            <person name="Carlson A."/>
            <person name="Copeland A."/>
            <person name="Coutinho P.M."/>
            <person name="de Vries R.P."/>
            <person name="Ferreira P."/>
            <person name="Findley K."/>
            <person name="Foster B."/>
            <person name="Gaskell J."/>
            <person name="Glotzer D."/>
            <person name="Gorecki P."/>
            <person name="Heitman J."/>
            <person name="Hesse C."/>
            <person name="Hori C."/>
            <person name="Igarashi K."/>
            <person name="Jurgens J.A."/>
            <person name="Kallen N."/>
            <person name="Kersten P."/>
            <person name="Kohler A."/>
            <person name="Kuees U."/>
            <person name="Kumar T.K.A."/>
            <person name="Kuo A."/>
            <person name="LaButti K."/>
            <person name="Larrondo L.F."/>
            <person name="Lindquist E."/>
            <person name="Ling A."/>
            <person name="Lombard V."/>
            <person name="Lucas S."/>
            <person name="Lundell T."/>
            <person name="Martin R."/>
            <person name="McLaughlin D.J."/>
            <person name="Morgenstern I."/>
            <person name="Morin E."/>
            <person name="Murat C."/>
            <person name="Nagy L.G."/>
            <person name="Nolan M."/>
            <person name="Ohm R.A."/>
            <person name="Patyshakuliyeva A."/>
            <person name="Rokas A."/>
            <person name="Ruiz-Duenas F.J."/>
            <person name="Sabat G."/>
            <person name="Salamov A."/>
            <person name="Samejima M."/>
            <person name="Schmutz J."/>
            <person name="Slot J.C."/>
            <person name="St John F."/>
            <person name="Stenlid J."/>
            <person name="Sun H."/>
            <person name="Sun S."/>
            <person name="Syed K."/>
            <person name="Tsang A."/>
            <person name="Wiebenga A."/>
            <person name="Young D."/>
            <person name="Pisabarro A."/>
            <person name="Eastwood D.C."/>
            <person name="Martin F."/>
            <person name="Cullen D."/>
            <person name="Grigoriev I.V."/>
            <person name="Hibbett D.S."/>
        </authorList>
    </citation>
    <scope>NUCLEOTIDE SEQUENCE [LARGE SCALE GENOMIC DNA]</scope>
    <source>
        <strain evidence="4">RWD-64-598 SS2</strain>
    </source>
</reference>
<keyword evidence="1" id="KW-0812">Transmembrane</keyword>
<dbReference type="EMBL" id="JH711576">
    <property type="protein sequence ID" value="EIW82647.1"/>
    <property type="molecule type" value="Genomic_DNA"/>
</dbReference>
<dbReference type="GeneID" id="19202908"/>
<gene>
    <name evidence="3" type="ORF">CONPUDRAFT_151712</name>
</gene>
<dbReference type="RefSeq" id="XP_007766657.1">
    <property type="nucleotide sequence ID" value="XM_007768467.1"/>
</dbReference>
<protein>
    <recommendedName>
        <fullName evidence="2">DUF6533 domain-containing protein</fullName>
    </recommendedName>
</protein>
<evidence type="ECO:0000259" key="2">
    <source>
        <dbReference type="Pfam" id="PF20151"/>
    </source>
</evidence>
<feature type="domain" description="DUF6533" evidence="2">
    <location>
        <begin position="32"/>
        <end position="77"/>
    </location>
</feature>
<feature type="transmembrane region" description="Helical" evidence="1">
    <location>
        <begin position="99"/>
        <end position="118"/>
    </location>
</feature>
<feature type="transmembrane region" description="Helical" evidence="1">
    <location>
        <begin position="27"/>
        <end position="43"/>
    </location>
</feature>
<proteinExistence type="predicted"/>
<dbReference type="AlphaFoldDB" id="A0A5M3MUG8"/>
<sequence length="142" mass="16320">MFDLRHARFDGEAPDTYGMMVEDKRDFLAIMYVIFAGFSILVWDHMITFGDEVKLIWRQKKTFIVYIFLLNRYIVPLSFVVCFYAYLSPTFTYTDHPSIVYLNGSILLAWVAVTAVAISQGYPAPHTPAVHACTELVRDILP</sequence>
<evidence type="ECO:0000313" key="4">
    <source>
        <dbReference type="Proteomes" id="UP000053558"/>
    </source>
</evidence>
<evidence type="ECO:0000256" key="1">
    <source>
        <dbReference type="SAM" id="Phobius"/>
    </source>
</evidence>
<dbReference type="Proteomes" id="UP000053558">
    <property type="component" value="Unassembled WGS sequence"/>
</dbReference>
<feature type="transmembrane region" description="Helical" evidence="1">
    <location>
        <begin position="63"/>
        <end position="87"/>
    </location>
</feature>
<dbReference type="OrthoDB" id="3354157at2759"/>
<dbReference type="KEGG" id="cput:CONPUDRAFT_151712"/>
<accession>A0A5M3MUG8</accession>
<comment type="caution">
    <text evidence="3">The sequence shown here is derived from an EMBL/GenBank/DDBJ whole genome shotgun (WGS) entry which is preliminary data.</text>
</comment>
<name>A0A5M3MUG8_CONPW</name>